<dbReference type="GO" id="GO:0016887">
    <property type="term" value="F:ATP hydrolysis activity"/>
    <property type="evidence" value="ECO:0007669"/>
    <property type="project" value="InterPro"/>
</dbReference>
<sequence length="232" mass="25153">MELTAKLVDLHKHYDLGSVVVKALNGVSLDIPKGDFLAIMGSSGSGKSTMLNLLGGLDRPTKGEYFLSGKNVATLTDDELSAIRNSLIGFIFQSFNLIAQYTVLENIGVPLLYRPGYPAITPEDQDRCNELAKMVGLGERTDHRPYQLSGGQQQRVAIARSLINDPAIIMADEPTGNLDSKTGEEILGMLKMLNAEGRTIIMVTHEDEVAEQAKNQIFMKDGLIAGTGIFKG</sequence>
<dbReference type="CDD" id="cd03255">
    <property type="entry name" value="ABC_MJ0796_LolCDE_FtsE"/>
    <property type="match status" value="1"/>
</dbReference>
<evidence type="ECO:0000256" key="4">
    <source>
        <dbReference type="ARBA" id="ARBA00038388"/>
    </source>
</evidence>
<evidence type="ECO:0000256" key="2">
    <source>
        <dbReference type="ARBA" id="ARBA00022741"/>
    </source>
</evidence>
<dbReference type="EC" id="3.6.3.-" evidence="6"/>
<proteinExistence type="inferred from homology"/>
<dbReference type="InterPro" id="IPR027417">
    <property type="entry name" value="P-loop_NTPase"/>
</dbReference>
<dbReference type="GO" id="GO:0005524">
    <property type="term" value="F:ATP binding"/>
    <property type="evidence" value="ECO:0007669"/>
    <property type="project" value="UniProtKB-KW"/>
</dbReference>
<keyword evidence="1" id="KW-0813">Transport</keyword>
<dbReference type="PANTHER" id="PTHR24220">
    <property type="entry name" value="IMPORT ATP-BINDING PROTEIN"/>
    <property type="match status" value="1"/>
</dbReference>
<accession>A0A5C5X7Q7</accession>
<keyword evidence="3 6" id="KW-0067">ATP-binding</keyword>
<keyword evidence="2" id="KW-0547">Nucleotide-binding</keyword>
<dbReference type="GO" id="GO:0005886">
    <property type="term" value="C:plasma membrane"/>
    <property type="evidence" value="ECO:0007669"/>
    <property type="project" value="TreeGrafter"/>
</dbReference>
<dbReference type="Proteomes" id="UP000317243">
    <property type="component" value="Unassembled WGS sequence"/>
</dbReference>
<evidence type="ECO:0000313" key="6">
    <source>
        <dbReference type="EMBL" id="TWT58145.1"/>
    </source>
</evidence>
<evidence type="ECO:0000256" key="3">
    <source>
        <dbReference type="ARBA" id="ARBA00022840"/>
    </source>
</evidence>
<dbReference type="FunFam" id="3.40.50.300:FF:000032">
    <property type="entry name" value="Export ABC transporter ATP-binding protein"/>
    <property type="match status" value="1"/>
</dbReference>
<evidence type="ECO:0000256" key="1">
    <source>
        <dbReference type="ARBA" id="ARBA00022448"/>
    </source>
</evidence>
<keyword evidence="7" id="KW-1185">Reference proteome</keyword>
<gene>
    <name evidence="6" type="primary">lolD_2</name>
    <name evidence="6" type="ORF">KOR42_15160</name>
</gene>
<reference evidence="6 7" key="1">
    <citation type="submission" date="2019-02" db="EMBL/GenBank/DDBJ databases">
        <title>Deep-cultivation of Planctomycetes and their phenomic and genomic characterization uncovers novel biology.</title>
        <authorList>
            <person name="Wiegand S."/>
            <person name="Jogler M."/>
            <person name="Boedeker C."/>
            <person name="Pinto D."/>
            <person name="Vollmers J."/>
            <person name="Rivas-Marin E."/>
            <person name="Kohn T."/>
            <person name="Peeters S.H."/>
            <person name="Heuer A."/>
            <person name="Rast P."/>
            <person name="Oberbeckmann S."/>
            <person name="Bunk B."/>
            <person name="Jeske O."/>
            <person name="Meyerdierks A."/>
            <person name="Storesund J.E."/>
            <person name="Kallscheuer N."/>
            <person name="Luecker S."/>
            <person name="Lage O.M."/>
            <person name="Pohl T."/>
            <person name="Merkel B.J."/>
            <person name="Hornburger P."/>
            <person name="Mueller R.-W."/>
            <person name="Bruemmer F."/>
            <person name="Labrenz M."/>
            <person name="Spormann A.M."/>
            <person name="Op Den Camp H."/>
            <person name="Overmann J."/>
            <person name="Amann R."/>
            <person name="Jetten M.S.M."/>
            <person name="Mascher T."/>
            <person name="Medema M.H."/>
            <person name="Devos D.P."/>
            <person name="Kaster A.-K."/>
            <person name="Ovreas L."/>
            <person name="Rohde M."/>
            <person name="Galperin M.Y."/>
            <person name="Jogler C."/>
        </authorList>
    </citation>
    <scope>NUCLEOTIDE SEQUENCE [LARGE SCALE GENOMIC DNA]</scope>
    <source>
        <strain evidence="6 7">KOR42</strain>
    </source>
</reference>
<keyword evidence="6" id="KW-0449">Lipoprotein</keyword>
<comment type="caution">
    <text evidence="6">The sequence shown here is derived from an EMBL/GenBank/DDBJ whole genome shotgun (WGS) entry which is preliminary data.</text>
</comment>
<dbReference type="PANTHER" id="PTHR24220:SF86">
    <property type="entry name" value="ABC TRANSPORTER ABCH.1"/>
    <property type="match status" value="1"/>
</dbReference>
<dbReference type="InterPro" id="IPR017911">
    <property type="entry name" value="MacB-like_ATP-bd"/>
</dbReference>
<dbReference type="RefSeq" id="WP_146508329.1">
    <property type="nucleotide sequence ID" value="NZ_SIHI01000001.1"/>
</dbReference>
<dbReference type="PROSITE" id="PS50893">
    <property type="entry name" value="ABC_TRANSPORTER_2"/>
    <property type="match status" value="1"/>
</dbReference>
<dbReference type="SUPFAM" id="SSF52540">
    <property type="entry name" value="P-loop containing nucleoside triphosphate hydrolases"/>
    <property type="match status" value="1"/>
</dbReference>
<dbReference type="SMART" id="SM00382">
    <property type="entry name" value="AAA"/>
    <property type="match status" value="1"/>
</dbReference>
<dbReference type="GO" id="GO:0022857">
    <property type="term" value="F:transmembrane transporter activity"/>
    <property type="evidence" value="ECO:0007669"/>
    <property type="project" value="TreeGrafter"/>
</dbReference>
<dbReference type="PROSITE" id="PS00211">
    <property type="entry name" value="ABC_TRANSPORTER_1"/>
    <property type="match status" value="1"/>
</dbReference>
<dbReference type="Pfam" id="PF00005">
    <property type="entry name" value="ABC_tran"/>
    <property type="match status" value="1"/>
</dbReference>
<dbReference type="InterPro" id="IPR015854">
    <property type="entry name" value="ABC_transpr_LolD-like"/>
</dbReference>
<protein>
    <submittedName>
        <fullName evidence="6">Lipoprotein-releasing system ATP-binding protein LolD</fullName>
        <ecNumber evidence="6">3.6.3.-</ecNumber>
    </submittedName>
</protein>
<feature type="domain" description="ABC transporter" evidence="5">
    <location>
        <begin position="5"/>
        <end position="231"/>
    </location>
</feature>
<dbReference type="OrthoDB" id="273392at2"/>
<dbReference type="EMBL" id="SIHI01000001">
    <property type="protein sequence ID" value="TWT58145.1"/>
    <property type="molecule type" value="Genomic_DNA"/>
</dbReference>
<name>A0A5C5X7Q7_9PLAN</name>
<dbReference type="Gene3D" id="3.40.50.300">
    <property type="entry name" value="P-loop containing nucleotide triphosphate hydrolases"/>
    <property type="match status" value="1"/>
</dbReference>
<keyword evidence="6" id="KW-0378">Hydrolase</keyword>
<dbReference type="InterPro" id="IPR017871">
    <property type="entry name" value="ABC_transporter-like_CS"/>
</dbReference>
<dbReference type="InterPro" id="IPR003593">
    <property type="entry name" value="AAA+_ATPase"/>
</dbReference>
<dbReference type="InterPro" id="IPR003439">
    <property type="entry name" value="ABC_transporter-like_ATP-bd"/>
</dbReference>
<evidence type="ECO:0000313" key="7">
    <source>
        <dbReference type="Proteomes" id="UP000317243"/>
    </source>
</evidence>
<evidence type="ECO:0000259" key="5">
    <source>
        <dbReference type="PROSITE" id="PS50893"/>
    </source>
</evidence>
<dbReference type="AlphaFoldDB" id="A0A5C5X7Q7"/>
<organism evidence="6 7">
    <name type="scientific">Thalassoglobus neptunius</name>
    <dbReference type="NCBI Taxonomy" id="1938619"/>
    <lineage>
        <taxon>Bacteria</taxon>
        <taxon>Pseudomonadati</taxon>
        <taxon>Planctomycetota</taxon>
        <taxon>Planctomycetia</taxon>
        <taxon>Planctomycetales</taxon>
        <taxon>Planctomycetaceae</taxon>
        <taxon>Thalassoglobus</taxon>
    </lineage>
</organism>
<dbReference type="GO" id="GO:0098796">
    <property type="term" value="C:membrane protein complex"/>
    <property type="evidence" value="ECO:0007669"/>
    <property type="project" value="UniProtKB-ARBA"/>
</dbReference>
<comment type="similarity">
    <text evidence="4">Belongs to the ABC transporter superfamily. Macrolide exporter (TC 3.A.1.122) family.</text>
</comment>